<dbReference type="AlphaFoldDB" id="A0A4Y9RQT9"/>
<dbReference type="InterPro" id="IPR009061">
    <property type="entry name" value="DNA-bd_dom_put_sf"/>
</dbReference>
<feature type="domain" description="Helix-turn-helix" evidence="2">
    <location>
        <begin position="11"/>
        <end position="58"/>
    </location>
</feature>
<dbReference type="NCBIfam" id="TIGR01764">
    <property type="entry name" value="excise"/>
    <property type="match status" value="1"/>
</dbReference>
<evidence type="ECO:0000313" key="4">
    <source>
        <dbReference type="Proteomes" id="UP000298438"/>
    </source>
</evidence>
<dbReference type="Pfam" id="PF01590">
    <property type="entry name" value="GAF"/>
    <property type="match status" value="1"/>
</dbReference>
<accession>A0A4Y9RQT9</accession>
<dbReference type="InterPro" id="IPR010093">
    <property type="entry name" value="SinI_DNA-bd"/>
</dbReference>
<dbReference type="OrthoDB" id="5571399at2"/>
<dbReference type="PANTHER" id="PTHR43102">
    <property type="entry name" value="SLR1143 PROTEIN"/>
    <property type="match status" value="1"/>
</dbReference>
<keyword evidence="4" id="KW-1185">Reference proteome</keyword>
<dbReference type="InterPro" id="IPR029016">
    <property type="entry name" value="GAF-like_dom_sf"/>
</dbReference>
<dbReference type="Proteomes" id="UP000298438">
    <property type="component" value="Unassembled WGS sequence"/>
</dbReference>
<comment type="caution">
    <text evidence="3">The sequence shown here is derived from an EMBL/GenBank/DDBJ whole genome shotgun (WGS) entry which is preliminary data.</text>
</comment>
<protein>
    <submittedName>
        <fullName evidence="3">Helix-turn-helix domain-containing protein</fullName>
    </submittedName>
</protein>
<proteinExistence type="predicted"/>
<dbReference type="RefSeq" id="WP_135209626.1">
    <property type="nucleotide sequence ID" value="NZ_SPVF01000275.1"/>
</dbReference>
<dbReference type="EMBL" id="SPVF01000275">
    <property type="protein sequence ID" value="TFW10651.1"/>
    <property type="molecule type" value="Genomic_DNA"/>
</dbReference>
<dbReference type="Gene3D" id="3.30.450.40">
    <property type="match status" value="1"/>
</dbReference>
<reference evidence="3 4" key="1">
    <citation type="submission" date="2019-03" db="EMBL/GenBank/DDBJ databases">
        <title>Draft Genome Sequence of Massilia arenosa sp. nov., a Novel Massilia Species Isolated from a Sandy-loam Maize Soil.</title>
        <authorList>
            <person name="Raths R."/>
            <person name="Peta V."/>
            <person name="Bucking H."/>
        </authorList>
    </citation>
    <scope>NUCLEOTIDE SEQUENCE [LARGE SCALE GENOMIC DNA]</scope>
    <source>
        <strain evidence="3 4">MC02</strain>
    </source>
</reference>
<dbReference type="GO" id="GO:0003677">
    <property type="term" value="F:DNA binding"/>
    <property type="evidence" value="ECO:0007669"/>
    <property type="project" value="InterPro"/>
</dbReference>
<dbReference type="SUPFAM" id="SSF46955">
    <property type="entry name" value="Putative DNA-binding domain"/>
    <property type="match status" value="1"/>
</dbReference>
<evidence type="ECO:0000259" key="2">
    <source>
        <dbReference type="Pfam" id="PF12728"/>
    </source>
</evidence>
<evidence type="ECO:0000313" key="3">
    <source>
        <dbReference type="EMBL" id="TFW10651.1"/>
    </source>
</evidence>
<dbReference type="SUPFAM" id="SSF55781">
    <property type="entry name" value="GAF domain-like"/>
    <property type="match status" value="1"/>
</dbReference>
<dbReference type="InterPro" id="IPR041657">
    <property type="entry name" value="HTH_17"/>
</dbReference>
<dbReference type="PANTHER" id="PTHR43102:SF2">
    <property type="entry name" value="GAF DOMAIN-CONTAINING PROTEIN"/>
    <property type="match status" value="1"/>
</dbReference>
<name>A0A4Y9RQT9_9BURK</name>
<sequence>MGSSTPPDPILTTRQAAELLGVAVSTAQLWMESGAIPSWKTPGGHRRTRRSDVLQVLGEREVRHPQAIQWDTALADEFLPALQPAYPVPDDEAARLSALREAQLVGTPDEWVFDRLTWLAAQVTDSPMALMTLLTARRQWFKSRTGVELRETPRSWAFCSYALLGESMVVEDALQDPRFRENPLVTGEPHIRFYAGFPLQDAHGFRLGTLCVLDREARKLRERELKALRELAIMASEEIQRRTGH</sequence>
<dbReference type="InterPro" id="IPR003018">
    <property type="entry name" value="GAF"/>
</dbReference>
<organism evidence="3 4">
    <name type="scientific">Zemynaea arenosa</name>
    <dbReference type="NCBI Taxonomy" id="2561931"/>
    <lineage>
        <taxon>Bacteria</taxon>
        <taxon>Pseudomonadati</taxon>
        <taxon>Pseudomonadota</taxon>
        <taxon>Betaproteobacteria</taxon>
        <taxon>Burkholderiales</taxon>
        <taxon>Oxalobacteraceae</taxon>
        <taxon>Telluria group</taxon>
        <taxon>Zemynaea</taxon>
    </lineage>
</organism>
<evidence type="ECO:0000259" key="1">
    <source>
        <dbReference type="Pfam" id="PF01590"/>
    </source>
</evidence>
<dbReference type="Gene3D" id="1.10.1660.10">
    <property type="match status" value="1"/>
</dbReference>
<dbReference type="Pfam" id="PF12728">
    <property type="entry name" value="HTH_17"/>
    <property type="match status" value="1"/>
</dbReference>
<gene>
    <name evidence="3" type="ORF">E4L96_23375</name>
</gene>
<feature type="domain" description="GAF" evidence="1">
    <location>
        <begin position="113"/>
        <end position="238"/>
    </location>
</feature>
<dbReference type="CDD" id="cd04762">
    <property type="entry name" value="HTH_MerR-trunc"/>
    <property type="match status" value="1"/>
</dbReference>